<evidence type="ECO:0008006" key="4">
    <source>
        <dbReference type="Google" id="ProtNLM"/>
    </source>
</evidence>
<name>A0ABQ9WCT5_SAGOE</name>
<evidence type="ECO:0000256" key="1">
    <source>
        <dbReference type="SAM" id="MobiDB-lite"/>
    </source>
</evidence>
<feature type="region of interest" description="Disordered" evidence="1">
    <location>
        <begin position="21"/>
        <end position="78"/>
    </location>
</feature>
<evidence type="ECO:0000313" key="2">
    <source>
        <dbReference type="EMBL" id="KAK2118192.1"/>
    </source>
</evidence>
<feature type="compositionally biased region" description="Basic and acidic residues" evidence="1">
    <location>
        <begin position="21"/>
        <end position="39"/>
    </location>
</feature>
<dbReference type="EMBL" id="JASSZA010000002">
    <property type="protein sequence ID" value="KAK2118192.1"/>
    <property type="molecule type" value="Genomic_DNA"/>
</dbReference>
<organism evidence="2 3">
    <name type="scientific">Saguinus oedipus</name>
    <name type="common">Cotton-top tamarin</name>
    <name type="synonym">Oedipomidas oedipus</name>
    <dbReference type="NCBI Taxonomy" id="9490"/>
    <lineage>
        <taxon>Eukaryota</taxon>
        <taxon>Metazoa</taxon>
        <taxon>Chordata</taxon>
        <taxon>Craniata</taxon>
        <taxon>Vertebrata</taxon>
        <taxon>Euteleostomi</taxon>
        <taxon>Mammalia</taxon>
        <taxon>Eutheria</taxon>
        <taxon>Euarchontoglires</taxon>
        <taxon>Primates</taxon>
        <taxon>Haplorrhini</taxon>
        <taxon>Platyrrhini</taxon>
        <taxon>Cebidae</taxon>
        <taxon>Callitrichinae</taxon>
        <taxon>Saguinus</taxon>
    </lineage>
</organism>
<accession>A0ABQ9WCT5</accession>
<comment type="caution">
    <text evidence="2">The sequence shown here is derived from an EMBL/GenBank/DDBJ whole genome shotgun (WGS) entry which is preliminary data.</text>
</comment>
<gene>
    <name evidence="2" type="ORF">P7K49_005079</name>
</gene>
<dbReference type="Proteomes" id="UP001266305">
    <property type="component" value="Unassembled WGS sequence"/>
</dbReference>
<sequence>MRSFGFAPFYPTICFAATANEHSDSYHKQQAKRGLEKEKRQKKRFVQSSLGRAEATWGKGTAGHKMKAGRKWEVQPQEVQMKKASSRSFCNAGISRMETAKGSLETEQPLHFDCFATKGHQGSELQ</sequence>
<evidence type="ECO:0000313" key="3">
    <source>
        <dbReference type="Proteomes" id="UP001266305"/>
    </source>
</evidence>
<feature type="non-terminal residue" evidence="2">
    <location>
        <position position="126"/>
    </location>
</feature>
<keyword evidence="3" id="KW-1185">Reference proteome</keyword>
<reference evidence="2 3" key="1">
    <citation type="submission" date="2023-05" db="EMBL/GenBank/DDBJ databases">
        <title>B98-5 Cell Line De Novo Hybrid Assembly: An Optical Mapping Approach.</title>
        <authorList>
            <person name="Kananen K."/>
            <person name="Auerbach J.A."/>
            <person name="Kautto E."/>
            <person name="Blachly J.S."/>
        </authorList>
    </citation>
    <scope>NUCLEOTIDE SEQUENCE [LARGE SCALE GENOMIC DNA]</scope>
    <source>
        <strain evidence="2">B95-8</strain>
        <tissue evidence="2">Cell line</tissue>
    </source>
</reference>
<protein>
    <recommendedName>
        <fullName evidence="4">Secreted protein</fullName>
    </recommendedName>
</protein>
<proteinExistence type="predicted"/>